<dbReference type="AlphaFoldDB" id="A0A0A9B066"/>
<name>A0A0A9B066_ARUDO</name>
<protein>
    <submittedName>
        <fullName evidence="1">Uncharacterized protein</fullName>
    </submittedName>
</protein>
<reference evidence="1" key="1">
    <citation type="submission" date="2014-09" db="EMBL/GenBank/DDBJ databases">
        <authorList>
            <person name="Magalhaes I.L.F."/>
            <person name="Oliveira U."/>
            <person name="Santos F.R."/>
            <person name="Vidigal T.H.D.A."/>
            <person name="Brescovit A.D."/>
            <person name="Santos A.J."/>
        </authorList>
    </citation>
    <scope>NUCLEOTIDE SEQUENCE</scope>
    <source>
        <tissue evidence="1">Shoot tissue taken approximately 20 cm above the soil surface</tissue>
    </source>
</reference>
<evidence type="ECO:0000313" key="1">
    <source>
        <dbReference type="EMBL" id="JAD54550.1"/>
    </source>
</evidence>
<sequence>MLCLVDTQCSPNFISRFLGSKC</sequence>
<organism evidence="1">
    <name type="scientific">Arundo donax</name>
    <name type="common">Giant reed</name>
    <name type="synonym">Donax arundinaceus</name>
    <dbReference type="NCBI Taxonomy" id="35708"/>
    <lineage>
        <taxon>Eukaryota</taxon>
        <taxon>Viridiplantae</taxon>
        <taxon>Streptophyta</taxon>
        <taxon>Embryophyta</taxon>
        <taxon>Tracheophyta</taxon>
        <taxon>Spermatophyta</taxon>
        <taxon>Magnoliopsida</taxon>
        <taxon>Liliopsida</taxon>
        <taxon>Poales</taxon>
        <taxon>Poaceae</taxon>
        <taxon>PACMAD clade</taxon>
        <taxon>Arundinoideae</taxon>
        <taxon>Arundineae</taxon>
        <taxon>Arundo</taxon>
    </lineage>
</organism>
<accession>A0A0A9B066</accession>
<dbReference type="EMBL" id="GBRH01243345">
    <property type="protein sequence ID" value="JAD54550.1"/>
    <property type="molecule type" value="Transcribed_RNA"/>
</dbReference>
<reference evidence="1" key="2">
    <citation type="journal article" date="2015" name="Data Brief">
        <title>Shoot transcriptome of the giant reed, Arundo donax.</title>
        <authorList>
            <person name="Barrero R.A."/>
            <person name="Guerrero F.D."/>
            <person name="Moolhuijzen P."/>
            <person name="Goolsby J.A."/>
            <person name="Tidwell J."/>
            <person name="Bellgard S.E."/>
            <person name="Bellgard M.I."/>
        </authorList>
    </citation>
    <scope>NUCLEOTIDE SEQUENCE</scope>
    <source>
        <tissue evidence="1">Shoot tissue taken approximately 20 cm above the soil surface</tissue>
    </source>
</reference>
<proteinExistence type="predicted"/>